<dbReference type="PANTHER" id="PTHR10680:SF14">
    <property type="entry name" value="PEPTIDYL-GLYCINE ALPHA-AMIDATING MONOOXYGENASE"/>
    <property type="match status" value="1"/>
</dbReference>
<dbReference type="Pfam" id="PF03712">
    <property type="entry name" value="Cu2_monoox_C"/>
    <property type="match status" value="1"/>
</dbReference>
<evidence type="ECO:0000256" key="19">
    <source>
        <dbReference type="SAM" id="MobiDB-lite"/>
    </source>
</evidence>
<feature type="binding site" evidence="16">
    <location>
        <position position="38"/>
    </location>
    <ligand>
        <name>Cu(2+)</name>
        <dbReference type="ChEBI" id="CHEBI:29036"/>
        <label>1</label>
        <note>catalytic</note>
    </ligand>
</feature>
<keyword evidence="20" id="KW-1133">Transmembrane helix</keyword>
<keyword evidence="8" id="KW-0560">Oxidoreductase</keyword>
<organism evidence="23 24">
    <name type="scientific">Steinernema carpocapsae</name>
    <name type="common">Entomopathogenic nematode</name>
    <dbReference type="NCBI Taxonomy" id="34508"/>
    <lineage>
        <taxon>Eukaryota</taxon>
        <taxon>Metazoa</taxon>
        <taxon>Ecdysozoa</taxon>
        <taxon>Nematoda</taxon>
        <taxon>Chromadorea</taxon>
        <taxon>Rhabditida</taxon>
        <taxon>Tylenchina</taxon>
        <taxon>Panagrolaimomorpha</taxon>
        <taxon>Strongyloidoidea</taxon>
        <taxon>Steinernematidae</taxon>
        <taxon>Steinernema</taxon>
    </lineage>
</organism>
<evidence type="ECO:0000256" key="6">
    <source>
        <dbReference type="ARBA" id="ARBA00022729"/>
    </source>
</evidence>
<dbReference type="SUPFAM" id="SSF49742">
    <property type="entry name" value="PHM/PNGase F"/>
    <property type="match status" value="2"/>
</dbReference>
<dbReference type="PRINTS" id="PR00790">
    <property type="entry name" value="PAMONOXGNASE"/>
</dbReference>
<feature type="binding site" evidence="16">
    <location>
        <position position="172"/>
    </location>
    <ligand>
        <name>Cu(2+)</name>
        <dbReference type="ChEBI" id="CHEBI:29036"/>
        <label>1</label>
        <note>catalytic</note>
    </ligand>
</feature>
<dbReference type="InterPro" id="IPR014783">
    <property type="entry name" value="Cu2_ascorb_mOase_CS-2"/>
</dbReference>
<dbReference type="OrthoDB" id="10044505at2759"/>
<feature type="domain" description="Copper type II ascorbate-dependent monooxygenase C-terminal" evidence="22">
    <location>
        <begin position="130"/>
        <end position="252"/>
    </location>
</feature>
<proteinExistence type="inferred from homology"/>
<evidence type="ECO:0000313" key="24">
    <source>
        <dbReference type="Proteomes" id="UP000298663"/>
    </source>
</evidence>
<evidence type="ECO:0000256" key="9">
    <source>
        <dbReference type="ARBA" id="ARBA00023008"/>
    </source>
</evidence>
<dbReference type="InterPro" id="IPR008977">
    <property type="entry name" value="PHM/PNGase_F_dom_sf"/>
</dbReference>
<name>A0A4U5M3P5_STECR</name>
<comment type="similarity">
    <text evidence="4">In the N-terminal section; belongs to the copper type II ascorbate-dependent monooxygenase family.</text>
</comment>
<dbReference type="GO" id="GO:0005576">
    <property type="term" value="C:extracellular region"/>
    <property type="evidence" value="ECO:0007669"/>
    <property type="project" value="TreeGrafter"/>
</dbReference>
<dbReference type="InterPro" id="IPR024548">
    <property type="entry name" value="Cu2_monoox_C"/>
</dbReference>
<comment type="catalytic activity">
    <reaction evidence="15">
        <text>a [peptide]-C-terminal glycine + 2 L-ascorbate + O2 = a [peptide]-C-terminal (2S)-2-hydroxyglycine + 2 monodehydro-L-ascorbate radical + H2O</text>
        <dbReference type="Rhea" id="RHEA:21452"/>
        <dbReference type="Rhea" id="RHEA-COMP:13486"/>
        <dbReference type="Rhea" id="RHEA-COMP:15321"/>
        <dbReference type="ChEBI" id="CHEBI:15377"/>
        <dbReference type="ChEBI" id="CHEBI:15379"/>
        <dbReference type="ChEBI" id="CHEBI:38290"/>
        <dbReference type="ChEBI" id="CHEBI:59513"/>
        <dbReference type="ChEBI" id="CHEBI:137000"/>
        <dbReference type="ChEBI" id="CHEBI:142768"/>
        <dbReference type="EC" id="1.14.17.3"/>
    </reaction>
</comment>
<dbReference type="InterPro" id="IPR000720">
    <property type="entry name" value="PHM/PAL"/>
</dbReference>
<reference evidence="23 24" key="2">
    <citation type="journal article" date="2019" name="G3 (Bethesda)">
        <title>Hybrid Assembly of the Genome of the Entomopathogenic Nematode Steinernema carpocapsae Identifies the X-Chromosome.</title>
        <authorList>
            <person name="Serra L."/>
            <person name="Macchietto M."/>
            <person name="Macias-Munoz A."/>
            <person name="McGill C.J."/>
            <person name="Rodriguez I.M."/>
            <person name="Rodriguez B."/>
            <person name="Murad R."/>
            <person name="Mortazavi A."/>
        </authorList>
    </citation>
    <scope>NUCLEOTIDE SEQUENCE [LARGE SCALE GENOMIC DNA]</scope>
    <source>
        <strain evidence="23 24">ALL</strain>
    </source>
</reference>
<sequence>MNGYSPNMNDDYVAVAMVAKAGYIVEFEPFAHADRVHHMLLYGCEYPAYNSDFWKGQQTCQGAAHILYAWARNAPSLTLPNNVGFAIGNAEDSIKYLVLQVHYAQPFAGNVKDYSGVTLHLTQNRPANLAAVLLFVHGQAIPPGLNQHQANMSCIYQGEVDMHPFAFRTHTHAMGRVVSAYLKHENQWIQIGKRNPQWPQLFQPISSNPVIKKGDLMAAQCRFDSHDKKQPVMMGSMGMDEMCNFYMMFHWDATKPHPFPQGSYCGGLEEAALVAKEYPIEGTTLLPSHPEWEHQAHQSAKAFGVVEKMRLSQIGEVKLGQVAGLSFDKNGNVVVFHRADKVWNGYTFDNNNVLTDKAPISKPVVLVAKPTEKGLTPVAEYGSSQFYLPHGIFVDGSDNYYTTDVGSHQVRKLKLENGKLVEVFALGTKFKPGSGRDHFCKPAGITVSRRDGSIFVADGYCNSRVVRFTKDGNYMSEFGSQATPSDRFALGAFALPHDVVMDDDKSELYVTDRENGRVQKFMTDGASLGDVRDSTMVSNVYSADYSPVDGLFMIPGELRGEQSIAVYVTPANHTEIQYSWEPSVSVPFQRPHILRIHGNSVWIGEIAEGGGVLWRFDIQKDDSAQMVMPNLPSTGASSSGYLPSFSISNLSSESYHTTTVYALLAGLMLFFGVLCYYAFPRSLFQRDRSGQASFDRKGFRPLRTTDLESDDDSDDDLKISAR</sequence>
<evidence type="ECO:0000256" key="20">
    <source>
        <dbReference type="SAM" id="Phobius"/>
    </source>
</evidence>
<dbReference type="GO" id="GO:0004598">
    <property type="term" value="F:peptidylamidoglycolate lyase activity"/>
    <property type="evidence" value="ECO:0007669"/>
    <property type="project" value="UniProtKB-EC"/>
</dbReference>
<keyword evidence="13" id="KW-0456">Lyase</keyword>
<feature type="region of interest" description="Disordered" evidence="19">
    <location>
        <begin position="702"/>
        <end position="722"/>
    </location>
</feature>
<dbReference type="PROSITE" id="PS00085">
    <property type="entry name" value="CU2_MONOOXYGENASE_2"/>
    <property type="match status" value="1"/>
</dbReference>
<dbReference type="GO" id="GO:0005507">
    <property type="term" value="F:copper ion binding"/>
    <property type="evidence" value="ECO:0007669"/>
    <property type="project" value="InterPro"/>
</dbReference>
<dbReference type="InterPro" id="IPR011042">
    <property type="entry name" value="6-blade_b-propeller_TolB-like"/>
</dbReference>
<accession>A0A4U5M3P5</accession>
<evidence type="ECO:0000256" key="17">
    <source>
        <dbReference type="PIRSR" id="PIRSR600720-3"/>
    </source>
</evidence>
<evidence type="ECO:0000256" key="8">
    <source>
        <dbReference type="ARBA" id="ARBA00023002"/>
    </source>
</evidence>
<dbReference type="PANTHER" id="PTHR10680">
    <property type="entry name" value="PEPTIDYL-GLYCINE ALPHA-AMIDATING MONOOXYGENASE"/>
    <property type="match status" value="1"/>
</dbReference>
<dbReference type="Gene3D" id="2.60.120.310">
    <property type="entry name" value="Copper type II, ascorbate-dependent monooxygenase, N-terminal domain"/>
    <property type="match status" value="1"/>
</dbReference>
<dbReference type="Gene3D" id="2.120.10.30">
    <property type="entry name" value="TolB, C-terminal domain"/>
    <property type="match status" value="1"/>
</dbReference>
<dbReference type="InterPro" id="IPR000323">
    <property type="entry name" value="Cu2_ascorb_mOase_N"/>
</dbReference>
<keyword evidence="24" id="KW-1185">Reference proteome</keyword>
<evidence type="ECO:0000256" key="14">
    <source>
        <dbReference type="ARBA" id="ARBA00023268"/>
    </source>
</evidence>
<protein>
    <recommendedName>
        <fullName evidence="25">Peptidylglycine monooxygenase</fullName>
    </recommendedName>
</protein>
<dbReference type="EMBL" id="AZBU02000010">
    <property type="protein sequence ID" value="TKR63370.1"/>
    <property type="molecule type" value="Genomic_DNA"/>
</dbReference>
<comment type="cofactor">
    <cofactor evidence="2">
        <name>Zn(2+)</name>
        <dbReference type="ChEBI" id="CHEBI:29105"/>
    </cofactor>
</comment>
<keyword evidence="20" id="KW-0812">Transmembrane</keyword>
<keyword evidence="5 16" id="KW-0479">Metal-binding</keyword>
<dbReference type="AlphaFoldDB" id="A0A4U5M3P5"/>
<comment type="catalytic activity">
    <reaction evidence="1">
        <text>a [peptide]-C-terminal (2S)-2-hydroxyglycine = a [peptide]-C-terminal amide + glyoxylate</text>
        <dbReference type="Rhea" id="RHEA:20924"/>
        <dbReference type="Rhea" id="RHEA-COMP:13485"/>
        <dbReference type="Rhea" id="RHEA-COMP:15321"/>
        <dbReference type="ChEBI" id="CHEBI:36655"/>
        <dbReference type="ChEBI" id="CHEBI:137001"/>
        <dbReference type="ChEBI" id="CHEBI:142768"/>
        <dbReference type="EC" id="4.3.2.5"/>
    </reaction>
</comment>
<feature type="disulfide bond" evidence="17">
    <location>
        <begin position="44"/>
        <end position="60"/>
    </location>
</feature>
<dbReference type="GO" id="GO:0004504">
    <property type="term" value="F:peptidylglycine monooxygenase activity"/>
    <property type="evidence" value="ECO:0007669"/>
    <property type="project" value="UniProtKB-EC"/>
</dbReference>
<dbReference type="Proteomes" id="UP000298663">
    <property type="component" value="Unassembled WGS sequence"/>
</dbReference>
<evidence type="ECO:0000256" key="10">
    <source>
        <dbReference type="ARBA" id="ARBA00023033"/>
    </source>
</evidence>
<evidence type="ECO:0000259" key="21">
    <source>
        <dbReference type="Pfam" id="PF01082"/>
    </source>
</evidence>
<evidence type="ECO:0000259" key="22">
    <source>
        <dbReference type="Pfam" id="PF03712"/>
    </source>
</evidence>
<dbReference type="CDD" id="cd14958">
    <property type="entry name" value="NHL_PAL_like"/>
    <property type="match status" value="1"/>
</dbReference>
<evidence type="ECO:0000256" key="12">
    <source>
        <dbReference type="ARBA" id="ARBA00023180"/>
    </source>
</evidence>
<keyword evidence="14" id="KW-0511">Multifunctional enzyme</keyword>
<feature type="transmembrane region" description="Helical" evidence="20">
    <location>
        <begin position="660"/>
        <end position="679"/>
    </location>
</feature>
<evidence type="ECO:0000256" key="7">
    <source>
        <dbReference type="ARBA" id="ARBA00022737"/>
    </source>
</evidence>
<dbReference type="InterPro" id="IPR036939">
    <property type="entry name" value="Cu2_ascorb_mOase_N_sf"/>
</dbReference>
<keyword evidence="6" id="KW-0732">Signal</keyword>
<feature type="domain" description="Copper type II ascorbate-dependent monooxygenase N-terminal" evidence="21">
    <location>
        <begin position="17"/>
        <end position="106"/>
    </location>
</feature>
<keyword evidence="9 16" id="KW-0186">Copper</keyword>
<feature type="repeat" description="NHL" evidence="18">
    <location>
        <begin position="493"/>
        <end position="524"/>
    </location>
</feature>
<keyword evidence="11 17" id="KW-1015">Disulfide bond</keyword>
<dbReference type="InterPro" id="IPR014784">
    <property type="entry name" value="Cu2_ascorb_mOase-like_C"/>
</dbReference>
<evidence type="ECO:0000256" key="3">
    <source>
        <dbReference type="ARBA" id="ARBA00006026"/>
    </source>
</evidence>
<keyword evidence="12" id="KW-0325">Glycoprotein</keyword>
<comment type="similarity">
    <text evidence="3">In the C-terminal section; belongs to the peptidyl-alpha-hydroxyglycine alpha-amidating lyase family.</text>
</comment>
<dbReference type="Pfam" id="PF01082">
    <property type="entry name" value="Cu2_monooxygen"/>
    <property type="match status" value="1"/>
</dbReference>
<comment type="cofactor">
    <cofactor evidence="16">
        <name>Cu(2+)</name>
        <dbReference type="ChEBI" id="CHEBI:29036"/>
    </cofactor>
    <text evidence="16">Binds 2 Cu(2+) ions per subunit.</text>
</comment>
<keyword evidence="10" id="KW-0503">Monooxygenase</keyword>
<evidence type="ECO:0000256" key="16">
    <source>
        <dbReference type="PIRSR" id="PIRSR600720-2"/>
    </source>
</evidence>
<evidence type="ECO:0000256" key="11">
    <source>
        <dbReference type="ARBA" id="ARBA00023157"/>
    </source>
</evidence>
<feature type="binding site" evidence="16">
    <location>
        <position position="170"/>
    </location>
    <ligand>
        <name>Cu(2+)</name>
        <dbReference type="ChEBI" id="CHEBI:29036"/>
        <label>1</label>
        <note>catalytic</note>
    </ligand>
</feature>
<keyword evidence="20" id="KW-0472">Membrane</keyword>
<feature type="binding site" evidence="16">
    <location>
        <position position="102"/>
    </location>
    <ligand>
        <name>Cu(2+)</name>
        <dbReference type="ChEBI" id="CHEBI:29036"/>
        <label>1</label>
        <note>catalytic</note>
    </ligand>
</feature>
<dbReference type="SUPFAM" id="SSF101898">
    <property type="entry name" value="NHL repeat"/>
    <property type="match status" value="1"/>
</dbReference>
<dbReference type="GO" id="GO:0016020">
    <property type="term" value="C:membrane"/>
    <property type="evidence" value="ECO:0007669"/>
    <property type="project" value="InterPro"/>
</dbReference>
<evidence type="ECO:0000256" key="18">
    <source>
        <dbReference type="PROSITE-ProRule" id="PRU00504"/>
    </source>
</evidence>
<dbReference type="InterPro" id="IPR001258">
    <property type="entry name" value="NHL_repeat"/>
</dbReference>
<evidence type="ECO:0000256" key="4">
    <source>
        <dbReference type="ARBA" id="ARBA00010263"/>
    </source>
</evidence>
<evidence type="ECO:0000313" key="23">
    <source>
        <dbReference type="EMBL" id="TKR63370.1"/>
    </source>
</evidence>
<evidence type="ECO:0000256" key="13">
    <source>
        <dbReference type="ARBA" id="ARBA00023239"/>
    </source>
</evidence>
<dbReference type="Gene3D" id="2.60.120.230">
    <property type="match status" value="1"/>
</dbReference>
<evidence type="ECO:0000256" key="1">
    <source>
        <dbReference type="ARBA" id="ARBA00000686"/>
    </source>
</evidence>
<feature type="disulfide bond" evidence="17">
    <location>
        <begin position="221"/>
        <end position="243"/>
    </location>
</feature>
<feature type="repeat" description="NHL" evidence="18">
    <location>
        <begin position="431"/>
        <end position="471"/>
    </location>
</feature>
<evidence type="ECO:0000256" key="15">
    <source>
        <dbReference type="ARBA" id="ARBA00048431"/>
    </source>
</evidence>
<feature type="binding site" evidence="16">
    <location>
        <position position="242"/>
    </location>
    <ligand>
        <name>Cu(2+)</name>
        <dbReference type="ChEBI" id="CHEBI:29036"/>
        <label>2</label>
        <note>catalytic</note>
    </ligand>
</feature>
<feature type="binding site" evidence="16">
    <location>
        <position position="37"/>
    </location>
    <ligand>
        <name>Cu(2+)</name>
        <dbReference type="ChEBI" id="CHEBI:29036"/>
        <label>1</label>
        <note>catalytic</note>
    </ligand>
</feature>
<gene>
    <name evidence="23" type="ORF">L596_027210</name>
</gene>
<comment type="caution">
    <text evidence="23">The sequence shown here is derived from an EMBL/GenBank/DDBJ whole genome shotgun (WGS) entry which is preliminary data.</text>
</comment>
<evidence type="ECO:0000256" key="2">
    <source>
        <dbReference type="ARBA" id="ARBA00001947"/>
    </source>
</evidence>
<reference evidence="23 24" key="1">
    <citation type="journal article" date="2015" name="Genome Biol.">
        <title>Comparative genomics of Steinernema reveals deeply conserved gene regulatory networks.</title>
        <authorList>
            <person name="Dillman A.R."/>
            <person name="Macchietto M."/>
            <person name="Porter C.F."/>
            <person name="Rogers A."/>
            <person name="Williams B."/>
            <person name="Antoshechkin I."/>
            <person name="Lee M.M."/>
            <person name="Goodwin Z."/>
            <person name="Lu X."/>
            <person name="Lewis E.E."/>
            <person name="Goodrich-Blair H."/>
            <person name="Stock S.P."/>
            <person name="Adams B.J."/>
            <person name="Sternberg P.W."/>
            <person name="Mortazavi A."/>
        </authorList>
    </citation>
    <scope>NUCLEOTIDE SEQUENCE [LARGE SCALE GENOMIC DNA]</scope>
    <source>
        <strain evidence="23 24">ALL</strain>
    </source>
</reference>
<dbReference type="Pfam" id="PF01436">
    <property type="entry name" value="NHL"/>
    <property type="match status" value="2"/>
</dbReference>
<dbReference type="GO" id="GO:0006518">
    <property type="term" value="P:peptide metabolic process"/>
    <property type="evidence" value="ECO:0007669"/>
    <property type="project" value="InterPro"/>
</dbReference>
<evidence type="ECO:0008006" key="25">
    <source>
        <dbReference type="Google" id="ProtNLM"/>
    </source>
</evidence>
<keyword evidence="7" id="KW-0677">Repeat</keyword>
<evidence type="ECO:0000256" key="5">
    <source>
        <dbReference type="ARBA" id="ARBA00022723"/>
    </source>
</evidence>
<dbReference type="PROSITE" id="PS51125">
    <property type="entry name" value="NHL"/>
    <property type="match status" value="2"/>
</dbReference>